<evidence type="ECO:0000313" key="2">
    <source>
        <dbReference type="Proteomes" id="UP000502611"/>
    </source>
</evidence>
<name>A0A6M4GH41_SPHYA</name>
<proteinExistence type="predicted"/>
<dbReference type="RefSeq" id="WP_169863591.1">
    <property type="nucleotide sequence ID" value="NZ_CP053024.1"/>
</dbReference>
<dbReference type="Proteomes" id="UP000502611">
    <property type="component" value="Plasmid p-C-Sy"/>
</dbReference>
<protein>
    <recommendedName>
        <fullName evidence="3">VanZ family protein</fullName>
    </recommendedName>
</protein>
<keyword evidence="1" id="KW-0614">Plasmid</keyword>
<geneLocation type="plasmid" evidence="2">
    <name>p-c-sy</name>
</geneLocation>
<sequence>MTNLPEYYNRIILWISNSTGLSDALLHVHAGLFIFILSRLTIRQSYGTFFPFAFVALAETANELLDYMAYGWRPMDTYQDIANTLFWPFLISLVARLQPLLIPDKR</sequence>
<reference evidence="1 2" key="1">
    <citation type="submission" date="2020-04" db="EMBL/GenBank/DDBJ databases">
        <title>The Whole Genome Analysis of High salt-tolerant Sphingobium yanoikuyae YC-XJ2 with Aryl organophosphorus flame retardants (aryl-OPFRs)-degrading capacity and characteristics of Related phosphotriesterase.</title>
        <authorList>
            <person name="Li X."/>
        </authorList>
    </citation>
    <scope>NUCLEOTIDE SEQUENCE [LARGE SCALE GENOMIC DNA]</scope>
    <source>
        <strain evidence="1 2">YC-XJ2</strain>
        <plasmid evidence="2">p-c-sy</plasmid>
    </source>
</reference>
<organism evidence="1 2">
    <name type="scientific">Sphingobium yanoikuyae</name>
    <name type="common">Sphingomonas yanoikuyae</name>
    <dbReference type="NCBI Taxonomy" id="13690"/>
    <lineage>
        <taxon>Bacteria</taxon>
        <taxon>Pseudomonadati</taxon>
        <taxon>Pseudomonadota</taxon>
        <taxon>Alphaproteobacteria</taxon>
        <taxon>Sphingomonadales</taxon>
        <taxon>Sphingomonadaceae</taxon>
        <taxon>Sphingobium</taxon>
    </lineage>
</organism>
<evidence type="ECO:0008006" key="3">
    <source>
        <dbReference type="Google" id="ProtNLM"/>
    </source>
</evidence>
<accession>A0A6M4GH41</accession>
<dbReference type="AlphaFoldDB" id="A0A6M4GH41"/>
<evidence type="ECO:0000313" key="1">
    <source>
        <dbReference type="EMBL" id="QJR06246.1"/>
    </source>
</evidence>
<gene>
    <name evidence="1" type="ORF">HH800_28925</name>
</gene>
<dbReference type="EMBL" id="CP053024">
    <property type="protein sequence ID" value="QJR06246.1"/>
    <property type="molecule type" value="Genomic_DNA"/>
</dbReference>